<sequence length="150" mass="17619">MYSINDLNFINEELQPLKILADREHKAIYGLSGKLYTPHIDTYTEACIKKAGILLDLKNSGMIAFTEVEIISAKLMVLHRKAKNREVVEYDGWCYECRYLPLKLSKSGKIVRKWAKYWLRKLVDGGTDNQWEAQVKEIWPEYFVLRNFDN</sequence>
<protein>
    <submittedName>
        <fullName evidence="1">Uncharacterized protein</fullName>
    </submittedName>
</protein>
<dbReference type="KEGG" id="tact:SG35_023710"/>
<dbReference type="AlphaFoldDB" id="A0AAE9YP88"/>
<dbReference type="Proteomes" id="UP000032568">
    <property type="component" value="Chromosome"/>
</dbReference>
<evidence type="ECO:0000313" key="2">
    <source>
        <dbReference type="Proteomes" id="UP000032568"/>
    </source>
</evidence>
<name>A0AAE9YP88_9GAMM</name>
<organism evidence="1 2">
    <name type="scientific">Thalassomonas actiniarum</name>
    <dbReference type="NCBI Taxonomy" id="485447"/>
    <lineage>
        <taxon>Bacteria</taxon>
        <taxon>Pseudomonadati</taxon>
        <taxon>Pseudomonadota</taxon>
        <taxon>Gammaproteobacteria</taxon>
        <taxon>Alteromonadales</taxon>
        <taxon>Colwelliaceae</taxon>
        <taxon>Thalassomonas</taxon>
    </lineage>
</organism>
<dbReference type="RefSeq" id="WP_152646799.1">
    <property type="nucleotide sequence ID" value="NZ_CP059735.1"/>
</dbReference>
<reference evidence="1 2" key="1">
    <citation type="journal article" date="2015" name="Genome Announc.">
        <title>Draft Genome Sequences of Marine Isolates of Thalassomonas viridans and Thalassomonas actiniarum.</title>
        <authorList>
            <person name="Olonade I."/>
            <person name="van Zyl L.J."/>
            <person name="Trindade M."/>
        </authorList>
    </citation>
    <scope>NUCLEOTIDE SEQUENCE [LARGE SCALE GENOMIC DNA]</scope>
    <source>
        <strain evidence="1 2">A5K-106</strain>
    </source>
</reference>
<dbReference type="EMBL" id="CP059735">
    <property type="protein sequence ID" value="WDD98251.1"/>
    <property type="molecule type" value="Genomic_DNA"/>
</dbReference>
<reference evidence="1 2" key="2">
    <citation type="journal article" date="2022" name="Mar. Drugs">
        <title>Bioassay-Guided Fractionation Leads to the Detection of Cholic Acid Generated by the Rare Thalassomonas sp.</title>
        <authorList>
            <person name="Pheiffer F."/>
            <person name="Schneider Y.K."/>
            <person name="Hansen E.H."/>
            <person name="Andersen J.H."/>
            <person name="Isaksson J."/>
            <person name="Busche T."/>
            <person name="R C."/>
            <person name="Kalinowski J."/>
            <person name="Zyl L.V."/>
            <person name="Trindade M."/>
        </authorList>
    </citation>
    <scope>NUCLEOTIDE SEQUENCE [LARGE SCALE GENOMIC DNA]</scope>
    <source>
        <strain evidence="1 2">A5K-106</strain>
    </source>
</reference>
<evidence type="ECO:0000313" key="1">
    <source>
        <dbReference type="EMBL" id="WDD98251.1"/>
    </source>
</evidence>
<accession>A0AAE9YP88</accession>
<proteinExistence type="predicted"/>
<keyword evidence="2" id="KW-1185">Reference proteome</keyword>
<gene>
    <name evidence="1" type="ORF">SG35_023710</name>
</gene>